<evidence type="ECO:0000313" key="2">
    <source>
        <dbReference type="Proteomes" id="UP000182692"/>
    </source>
</evidence>
<dbReference type="AlphaFoldDB" id="A0A1I5WQ67"/>
<name>A0A1I5WQ67_9GAMM</name>
<reference evidence="1 2" key="1">
    <citation type="submission" date="2016-10" db="EMBL/GenBank/DDBJ databases">
        <authorList>
            <person name="de Groot N.N."/>
        </authorList>
    </citation>
    <scope>NUCLEOTIDE SEQUENCE [LARGE SCALE GENOMIC DNA]</scope>
    <source>
        <strain evidence="1 2">DSM 15893</strain>
    </source>
</reference>
<sequence>MDIQQVDTLVRSLYQAVDNKDVDYLSHALSEQSRFRLGNYPEVTDKTQILEGNRQFFSSIGAMKHTIDNIVFQRSDQTDSTHISCFGTVDYVRLDGSDHAAVFSTFLDVKNGLISDYRVFADLSGL</sequence>
<proteinExistence type="predicted"/>
<dbReference type="STRING" id="1121869.SAMN03084138_04405"/>
<dbReference type="OrthoDB" id="8759424at2"/>
<dbReference type="Proteomes" id="UP000182692">
    <property type="component" value="Unassembled WGS sequence"/>
</dbReference>
<gene>
    <name evidence="1" type="ORF">SAMN03084138_04405</name>
</gene>
<evidence type="ECO:0008006" key="3">
    <source>
        <dbReference type="Google" id="ProtNLM"/>
    </source>
</evidence>
<evidence type="ECO:0000313" key="1">
    <source>
        <dbReference type="EMBL" id="SFQ21913.1"/>
    </source>
</evidence>
<dbReference type="Gene3D" id="3.10.450.50">
    <property type="match status" value="1"/>
</dbReference>
<dbReference type="InterPro" id="IPR032710">
    <property type="entry name" value="NTF2-like_dom_sf"/>
</dbReference>
<organism evidence="1 2">
    <name type="scientific">Enterovibrio norvegicus DSM 15893</name>
    <dbReference type="NCBI Taxonomy" id="1121869"/>
    <lineage>
        <taxon>Bacteria</taxon>
        <taxon>Pseudomonadati</taxon>
        <taxon>Pseudomonadota</taxon>
        <taxon>Gammaproteobacteria</taxon>
        <taxon>Vibrionales</taxon>
        <taxon>Vibrionaceae</taxon>
        <taxon>Enterovibrio</taxon>
    </lineage>
</organism>
<dbReference type="RefSeq" id="WP_017010028.1">
    <property type="nucleotide sequence ID" value="NZ_FOWR01000051.1"/>
</dbReference>
<dbReference type="GeneID" id="35869940"/>
<dbReference type="EMBL" id="FOWR01000051">
    <property type="protein sequence ID" value="SFQ21913.1"/>
    <property type="molecule type" value="Genomic_DNA"/>
</dbReference>
<accession>A0A1I5WQ67</accession>
<protein>
    <recommendedName>
        <fullName evidence="3">SnoaL-like domain-containing protein</fullName>
    </recommendedName>
</protein>
<dbReference type="SUPFAM" id="SSF54427">
    <property type="entry name" value="NTF2-like"/>
    <property type="match status" value="1"/>
</dbReference>